<comment type="caution">
    <text evidence="1">The sequence shown here is derived from an EMBL/GenBank/DDBJ whole genome shotgun (WGS) entry which is preliminary data.</text>
</comment>
<protein>
    <submittedName>
        <fullName evidence="1">IS30 family transposase</fullName>
    </submittedName>
</protein>
<proteinExistence type="predicted"/>
<gene>
    <name evidence="1" type="ORF">ABIC55_002145</name>
</gene>
<keyword evidence="2" id="KW-1185">Reference proteome</keyword>
<evidence type="ECO:0000313" key="2">
    <source>
        <dbReference type="Proteomes" id="UP001549104"/>
    </source>
</evidence>
<evidence type="ECO:0000313" key="1">
    <source>
        <dbReference type="EMBL" id="MET3657058.1"/>
    </source>
</evidence>
<dbReference type="EMBL" id="JBEPME010000002">
    <property type="protein sequence ID" value="MET3657058.1"/>
    <property type="molecule type" value="Genomic_DNA"/>
</dbReference>
<reference evidence="1 2" key="1">
    <citation type="submission" date="2024-06" db="EMBL/GenBank/DDBJ databases">
        <title>Sorghum-associated microbial communities from plants grown in Nebraska, USA.</title>
        <authorList>
            <person name="Schachtman D."/>
        </authorList>
    </citation>
    <scope>NUCLEOTIDE SEQUENCE [LARGE SCALE GENOMIC DNA]</scope>
    <source>
        <strain evidence="1 2">1288</strain>
    </source>
</reference>
<dbReference type="NCBIfam" id="NF033563">
    <property type="entry name" value="transpos_IS30"/>
    <property type="match status" value="1"/>
</dbReference>
<name>A0ABV2K7K3_SPOPS</name>
<organism evidence="1 2">
    <name type="scientific">Sporosarcina psychrophila</name>
    <name type="common">Bacillus psychrophilus</name>
    <dbReference type="NCBI Taxonomy" id="1476"/>
    <lineage>
        <taxon>Bacteria</taxon>
        <taxon>Bacillati</taxon>
        <taxon>Bacillota</taxon>
        <taxon>Bacilli</taxon>
        <taxon>Bacillales</taxon>
        <taxon>Caryophanaceae</taxon>
        <taxon>Sporosarcina</taxon>
    </lineage>
</organism>
<dbReference type="InterPro" id="IPR053392">
    <property type="entry name" value="Transposase_IS30-like"/>
</dbReference>
<dbReference type="Proteomes" id="UP001549104">
    <property type="component" value="Unassembled WGS sequence"/>
</dbReference>
<sequence length="103" mass="12179">MDKARVCTKTFYNYIELRLITFKNIDLPMKVRLNTKTKRSRVNKRVLGRSIEERPTEVEDREVFGDWEIDTAIGKKSQDEALFTITERKTRKEITLRILAKSS</sequence>
<accession>A0ABV2K7K3</accession>